<accession>A0A4Z0GUF5</accession>
<evidence type="ECO:0000313" key="3">
    <source>
        <dbReference type="Proteomes" id="UP000297982"/>
    </source>
</evidence>
<proteinExistence type="predicted"/>
<keyword evidence="1" id="KW-0812">Transmembrane</keyword>
<dbReference type="STRING" id="192814.GCA_900166575_02558"/>
<evidence type="ECO:0000313" key="2">
    <source>
        <dbReference type="EMBL" id="TGB01296.1"/>
    </source>
</evidence>
<dbReference type="EMBL" id="SRJC01000007">
    <property type="protein sequence ID" value="TGB01296.1"/>
    <property type="molecule type" value="Genomic_DNA"/>
</dbReference>
<dbReference type="AlphaFoldDB" id="A0A4Z0GUF5"/>
<keyword evidence="1" id="KW-1133">Transmembrane helix</keyword>
<gene>
    <name evidence="2" type="ORF">E4663_17655</name>
</gene>
<dbReference type="Proteomes" id="UP000297982">
    <property type="component" value="Unassembled WGS sequence"/>
</dbReference>
<organism evidence="2 3">
    <name type="scientific">Halobacillus salinus</name>
    <dbReference type="NCBI Taxonomy" id="192814"/>
    <lineage>
        <taxon>Bacteria</taxon>
        <taxon>Bacillati</taxon>
        <taxon>Bacillota</taxon>
        <taxon>Bacilli</taxon>
        <taxon>Bacillales</taxon>
        <taxon>Bacillaceae</taxon>
        <taxon>Halobacillus</taxon>
    </lineage>
</organism>
<reference evidence="2 3" key="1">
    <citation type="journal article" date="2003" name="Int. J. Syst. Evol. Microbiol.">
        <title>Halobacillus salinus sp. nov., isolated from a salt lake on the coast of the East Sea in Korea.</title>
        <authorList>
            <person name="Yoon J.H."/>
            <person name="Kang K.H."/>
            <person name="Park Y.H."/>
        </authorList>
    </citation>
    <scope>NUCLEOTIDE SEQUENCE [LARGE SCALE GENOMIC DNA]</scope>
    <source>
        <strain evidence="2 3">HSL-3</strain>
    </source>
</reference>
<name>A0A4Z0GUF5_9BACI</name>
<dbReference type="RefSeq" id="WP_135328600.1">
    <property type="nucleotide sequence ID" value="NZ_SRJC01000007.1"/>
</dbReference>
<keyword evidence="1" id="KW-0472">Membrane</keyword>
<evidence type="ECO:0000256" key="1">
    <source>
        <dbReference type="SAM" id="Phobius"/>
    </source>
</evidence>
<sequence>MKENKLGFILLFGALIVSLLFNYHLFDRLHERQEADGRLLKQAVRFTLIDVEIMNASVWEDVMTTEGKYTRFEVLSGKIKQHEGMWRSLSRLDGYGYEMVDILSSLSTDLYEMKEHLDHDKDITALKEEIDLKVNALVEILSFAEDNLPEDDPIAWAKAFKTRGNPDSEMREVIRDQYRKVNTYRGRNN</sequence>
<feature type="transmembrane region" description="Helical" evidence="1">
    <location>
        <begin position="6"/>
        <end position="26"/>
    </location>
</feature>
<protein>
    <submittedName>
        <fullName evidence="2">Uncharacterized protein</fullName>
    </submittedName>
</protein>
<keyword evidence="3" id="KW-1185">Reference proteome</keyword>
<comment type="caution">
    <text evidence="2">The sequence shown here is derived from an EMBL/GenBank/DDBJ whole genome shotgun (WGS) entry which is preliminary data.</text>
</comment>